<dbReference type="EMBL" id="CP009526">
    <property type="protein sequence ID" value="AKB52494.1"/>
    <property type="molecule type" value="Genomic_DNA"/>
</dbReference>
<sequence>MAEALSSDKTKPSPTLNTILMVENTLKNSPNSVVTVAELKKMLPRQVNHNTLMVILDYLEQSNKIAVGLKGITWIYSEMKT</sequence>
<dbReference type="KEGG" id="mbw:MSBRW_3241"/>
<dbReference type="GeneID" id="24824853"/>
<gene>
    <name evidence="1" type="ORF">MSBRW_3241</name>
</gene>
<proteinExistence type="predicted"/>
<organism evidence="1 2">
    <name type="scientific">Methanosarcina barkeri str. Wiesmoor</name>
    <dbReference type="NCBI Taxonomy" id="1434109"/>
    <lineage>
        <taxon>Archaea</taxon>
        <taxon>Methanobacteriati</taxon>
        <taxon>Methanobacteriota</taxon>
        <taxon>Stenosarchaea group</taxon>
        <taxon>Methanomicrobia</taxon>
        <taxon>Methanosarcinales</taxon>
        <taxon>Methanosarcinaceae</taxon>
        <taxon>Methanosarcina</taxon>
    </lineage>
</organism>
<dbReference type="RefSeq" id="WP_011306489.1">
    <property type="nucleotide sequence ID" value="NZ_CP009526.1"/>
</dbReference>
<reference evidence="1 2" key="1">
    <citation type="submission" date="2014-07" db="EMBL/GenBank/DDBJ databases">
        <title>Methanogenic archaea and the global carbon cycle.</title>
        <authorList>
            <person name="Henriksen J.R."/>
            <person name="Luke J."/>
            <person name="Reinhart S."/>
            <person name="Benedict M.N."/>
            <person name="Youngblut N.D."/>
            <person name="Metcalf M.E."/>
            <person name="Whitaker R.J."/>
            <person name="Metcalf W.W."/>
        </authorList>
    </citation>
    <scope>NUCLEOTIDE SEQUENCE [LARGE SCALE GENOMIC DNA]</scope>
    <source>
        <strain evidence="1 2">Wiesmoor</strain>
    </source>
</reference>
<evidence type="ECO:0000313" key="2">
    <source>
        <dbReference type="Proteomes" id="UP000033038"/>
    </source>
</evidence>
<protein>
    <submittedName>
        <fullName evidence="1">Uncharacterized protein</fullName>
    </submittedName>
</protein>
<evidence type="ECO:0000313" key="1">
    <source>
        <dbReference type="EMBL" id="AKB52494.1"/>
    </source>
</evidence>
<name>A0A0E3QPQ2_METBA</name>
<dbReference type="Proteomes" id="UP000033038">
    <property type="component" value="Chromosome"/>
</dbReference>
<dbReference type="AlphaFoldDB" id="A0A0E3QPQ2"/>
<accession>A0A0E3QPQ2</accession>
<dbReference type="HOGENOM" id="CLU_159743_0_0_2"/>
<dbReference type="PATRIC" id="fig|1434109.4.peg.4214"/>